<dbReference type="InterPro" id="IPR047324">
    <property type="entry name" value="LbH_gamma_CA-like"/>
</dbReference>
<dbReference type="Pfam" id="PF00132">
    <property type="entry name" value="Hexapep"/>
    <property type="match status" value="1"/>
</dbReference>
<dbReference type="GO" id="GO:0016829">
    <property type="term" value="F:lyase activity"/>
    <property type="evidence" value="ECO:0007669"/>
    <property type="project" value="UniProtKB-KW"/>
</dbReference>
<dbReference type="SUPFAM" id="SSF51161">
    <property type="entry name" value="Trimeric LpxA-like enzymes"/>
    <property type="match status" value="1"/>
</dbReference>
<evidence type="ECO:0000313" key="2">
    <source>
        <dbReference type="Proteomes" id="UP000366051"/>
    </source>
</evidence>
<dbReference type="RefSeq" id="WP_153725174.1">
    <property type="nucleotide sequence ID" value="NZ_CP045875.1"/>
</dbReference>
<dbReference type="EC" id="4.2.1.-" evidence="1"/>
<name>A0A5Q2N220_9FIRM</name>
<dbReference type="AlphaFoldDB" id="A0A5Q2N220"/>
<dbReference type="PANTHER" id="PTHR13061">
    <property type="entry name" value="DYNACTIN SUBUNIT P25"/>
    <property type="match status" value="1"/>
</dbReference>
<dbReference type="KEGG" id="hcv:FTV88_1781"/>
<reference evidence="2" key="1">
    <citation type="submission" date="2019-11" db="EMBL/GenBank/DDBJ databases">
        <title>Genome sequence of Heliorestis convoluta strain HH, an alkaliphilic and minimalistic phototrophic bacterium from a soda lake in Egypt.</title>
        <authorList>
            <person name="Dewey E.D."/>
            <person name="Stokes L.M."/>
            <person name="Burchell B.M."/>
            <person name="Shaffer K.N."/>
            <person name="Huntington A.M."/>
            <person name="Baker J.M."/>
            <person name="Nadendla S."/>
            <person name="Giglio M.G."/>
            <person name="Touchman J.W."/>
            <person name="Blankenship R.E."/>
            <person name="Madigan M.T."/>
            <person name="Sattley W.M."/>
        </authorList>
    </citation>
    <scope>NUCLEOTIDE SEQUENCE [LARGE SCALE GENOMIC DNA]</scope>
    <source>
        <strain evidence="2">HH</strain>
    </source>
</reference>
<dbReference type="OrthoDB" id="9803036at2"/>
<organism evidence="1 2">
    <name type="scientific">Heliorestis convoluta</name>
    <dbReference type="NCBI Taxonomy" id="356322"/>
    <lineage>
        <taxon>Bacteria</taxon>
        <taxon>Bacillati</taxon>
        <taxon>Bacillota</taxon>
        <taxon>Clostridia</taxon>
        <taxon>Eubacteriales</taxon>
        <taxon>Heliobacteriaceae</taxon>
        <taxon>Heliorestis</taxon>
    </lineage>
</organism>
<dbReference type="CDD" id="cd04645">
    <property type="entry name" value="LbH_gamma_CA_like"/>
    <property type="match status" value="1"/>
</dbReference>
<dbReference type="Gene3D" id="2.160.10.10">
    <property type="entry name" value="Hexapeptide repeat proteins"/>
    <property type="match status" value="1"/>
</dbReference>
<accession>A0A5Q2N220</accession>
<dbReference type="InterPro" id="IPR050484">
    <property type="entry name" value="Transf_Hexapept/Carb_Anhydrase"/>
</dbReference>
<dbReference type="InterPro" id="IPR011004">
    <property type="entry name" value="Trimer_LpxA-like_sf"/>
</dbReference>
<evidence type="ECO:0000313" key="1">
    <source>
        <dbReference type="EMBL" id="QGG47879.1"/>
    </source>
</evidence>
<proteinExistence type="predicted"/>
<keyword evidence="2" id="KW-1185">Reference proteome</keyword>
<dbReference type="Proteomes" id="UP000366051">
    <property type="component" value="Chromosome"/>
</dbReference>
<gene>
    <name evidence="1" type="ORF">FTV88_1781</name>
</gene>
<sequence length="172" mass="18962">MPIYKIGDKEPQIDEDTYIAPTAVVAGDVIVKKGASLWFHVVARGDCGWPITIGEYTNVQDHVMLHTDYDWPTEIGDWVTIGHGAIIHGAKIGNCSLIGMGAVLLDRSVIGEYSVVGAHTLIPPGKEFPPYSLILGNPGKVVKTFTPEEVKRFQGNAQRYLDLWRKDYKGKV</sequence>
<dbReference type="PANTHER" id="PTHR13061:SF29">
    <property type="entry name" value="GAMMA CARBONIC ANHYDRASE-LIKE 1, MITOCHONDRIAL-RELATED"/>
    <property type="match status" value="1"/>
</dbReference>
<dbReference type="EMBL" id="CP045875">
    <property type="protein sequence ID" value="QGG47879.1"/>
    <property type="molecule type" value="Genomic_DNA"/>
</dbReference>
<protein>
    <submittedName>
        <fullName evidence="1">Gamma carbonic anhydrase family protein</fullName>
        <ecNumber evidence="1">4.2.1.-</ecNumber>
    </submittedName>
</protein>
<keyword evidence="1" id="KW-0456">Lyase</keyword>
<dbReference type="InterPro" id="IPR001451">
    <property type="entry name" value="Hexapep"/>
</dbReference>